<name>A0A8G1RXH7_9EURO</name>
<dbReference type="Proteomes" id="UP000249789">
    <property type="component" value="Unassembled WGS sequence"/>
</dbReference>
<evidence type="ECO:0000313" key="2">
    <source>
        <dbReference type="Proteomes" id="UP000249789"/>
    </source>
</evidence>
<dbReference type="EMBL" id="KZ824628">
    <property type="protein sequence ID" value="RAK80684.1"/>
    <property type="molecule type" value="Genomic_DNA"/>
</dbReference>
<reference evidence="1 2" key="1">
    <citation type="submission" date="2018-02" db="EMBL/GenBank/DDBJ databases">
        <title>The genomes of Aspergillus section Nigri reveals drivers in fungal speciation.</title>
        <authorList>
            <consortium name="DOE Joint Genome Institute"/>
            <person name="Vesth T.C."/>
            <person name="Nybo J."/>
            <person name="Theobald S."/>
            <person name="Brandl J."/>
            <person name="Frisvad J.C."/>
            <person name="Nielsen K.F."/>
            <person name="Lyhne E.K."/>
            <person name="Kogle M.E."/>
            <person name="Kuo A."/>
            <person name="Riley R."/>
            <person name="Clum A."/>
            <person name="Nolan M."/>
            <person name="Lipzen A."/>
            <person name="Salamov A."/>
            <person name="Henrissat B."/>
            <person name="Wiebenga A."/>
            <person name="De vries R.P."/>
            <person name="Grigoriev I.V."/>
            <person name="Mortensen U.H."/>
            <person name="Andersen M.R."/>
            <person name="Baker S.E."/>
        </authorList>
    </citation>
    <scope>NUCLEOTIDE SEQUENCE [LARGE SCALE GENOMIC DNA]</scope>
    <source>
        <strain evidence="1 2">CBS 313.89</strain>
    </source>
</reference>
<evidence type="ECO:0000313" key="1">
    <source>
        <dbReference type="EMBL" id="RAK80684.1"/>
    </source>
</evidence>
<gene>
    <name evidence="1" type="ORF">BO72DRAFT_445254</name>
</gene>
<dbReference type="GeneID" id="63861324"/>
<organism evidence="1 2">
    <name type="scientific">Aspergillus fijiensis CBS 313.89</name>
    <dbReference type="NCBI Taxonomy" id="1448319"/>
    <lineage>
        <taxon>Eukaryota</taxon>
        <taxon>Fungi</taxon>
        <taxon>Dikarya</taxon>
        <taxon>Ascomycota</taxon>
        <taxon>Pezizomycotina</taxon>
        <taxon>Eurotiomycetes</taxon>
        <taxon>Eurotiomycetidae</taxon>
        <taxon>Eurotiales</taxon>
        <taxon>Aspergillaceae</taxon>
        <taxon>Aspergillus</taxon>
    </lineage>
</organism>
<protein>
    <submittedName>
        <fullName evidence="1">Uncharacterized protein</fullName>
    </submittedName>
</protein>
<sequence>MKAEYNPTDSHTLCDLIFVRPLLGDTMAATQNSPEGLFIAYRKTYMYCRVLRGSVSYVLLQYVMFDLT</sequence>
<proteinExistence type="predicted"/>
<dbReference type="AlphaFoldDB" id="A0A8G1RXH7"/>
<dbReference type="RefSeq" id="XP_040804694.1">
    <property type="nucleotide sequence ID" value="XM_040943991.1"/>
</dbReference>
<dbReference type="VEuPathDB" id="FungiDB:BO72DRAFT_445254"/>
<keyword evidence="2" id="KW-1185">Reference proteome</keyword>
<accession>A0A8G1RXH7</accession>